<feature type="domain" description="Rab-GAP TBC" evidence="3">
    <location>
        <begin position="1"/>
        <end position="93"/>
    </location>
</feature>
<dbReference type="FunFam" id="1.10.472.80:FF:000002">
    <property type="entry name" value="Ecotropic viral integration site 5"/>
    <property type="match status" value="1"/>
</dbReference>
<evidence type="ECO:0000256" key="2">
    <source>
        <dbReference type="SAM" id="Coils"/>
    </source>
</evidence>
<dbReference type="PANTHER" id="PTHR47219">
    <property type="entry name" value="RAB GTPASE-ACTIVATING PROTEIN 1-LIKE"/>
    <property type="match status" value="1"/>
</dbReference>
<dbReference type="PANTHER" id="PTHR47219:SF22">
    <property type="entry name" value="RAB-GAP TBC DOMAIN-CONTAINING PROTEIN"/>
    <property type="match status" value="1"/>
</dbReference>
<evidence type="ECO:0000313" key="4">
    <source>
        <dbReference type="Ensembl" id="ENSEBUP00000019820.1"/>
    </source>
</evidence>
<name>A0A8C4QUC5_EPTBU</name>
<dbReference type="Pfam" id="PF23436">
    <property type="entry name" value="RabGap-TBC_2"/>
    <property type="match status" value="1"/>
</dbReference>
<reference evidence="4" key="1">
    <citation type="submission" date="2025-08" db="UniProtKB">
        <authorList>
            <consortium name="Ensembl"/>
        </authorList>
    </citation>
    <scope>IDENTIFICATION</scope>
</reference>
<proteinExistence type="predicted"/>
<dbReference type="InterPro" id="IPR000195">
    <property type="entry name" value="Rab-GAP-TBC_dom"/>
</dbReference>
<dbReference type="GeneTree" id="ENSGT00940000153846"/>
<accession>A0A8C4QUC5</accession>
<dbReference type="Ensembl" id="ENSEBUT00000020396.1">
    <property type="protein sequence ID" value="ENSEBUP00000019820.1"/>
    <property type="gene ID" value="ENSEBUG00000012311.1"/>
</dbReference>
<reference evidence="4" key="2">
    <citation type="submission" date="2025-09" db="UniProtKB">
        <authorList>
            <consortium name="Ensembl"/>
        </authorList>
    </citation>
    <scope>IDENTIFICATION</scope>
</reference>
<evidence type="ECO:0000256" key="1">
    <source>
        <dbReference type="ARBA" id="ARBA00023054"/>
    </source>
</evidence>
<evidence type="ECO:0000259" key="3">
    <source>
        <dbReference type="PROSITE" id="PS50086"/>
    </source>
</evidence>
<dbReference type="SUPFAM" id="SSF47923">
    <property type="entry name" value="Ypt/Rab-GAP domain of gyp1p"/>
    <property type="match status" value="1"/>
</dbReference>
<dbReference type="AlphaFoldDB" id="A0A8C4QUC5"/>
<dbReference type="GO" id="GO:0031267">
    <property type="term" value="F:small GTPase binding"/>
    <property type="evidence" value="ECO:0007669"/>
    <property type="project" value="TreeGrafter"/>
</dbReference>
<dbReference type="GO" id="GO:0005096">
    <property type="term" value="F:GTPase activator activity"/>
    <property type="evidence" value="ECO:0007669"/>
    <property type="project" value="TreeGrafter"/>
</dbReference>
<organism evidence="4 5">
    <name type="scientific">Eptatretus burgeri</name>
    <name type="common">Inshore hagfish</name>
    <dbReference type="NCBI Taxonomy" id="7764"/>
    <lineage>
        <taxon>Eukaryota</taxon>
        <taxon>Metazoa</taxon>
        <taxon>Chordata</taxon>
        <taxon>Craniata</taxon>
        <taxon>Vertebrata</taxon>
        <taxon>Cyclostomata</taxon>
        <taxon>Myxini</taxon>
        <taxon>Myxiniformes</taxon>
        <taxon>Myxinidae</taxon>
        <taxon>Eptatretinae</taxon>
        <taxon>Eptatretus</taxon>
    </lineage>
</organism>
<dbReference type="Gene3D" id="1.10.472.80">
    <property type="entry name" value="Ypt/Rab-GAP domain of gyp1p, domain 3"/>
    <property type="match status" value="1"/>
</dbReference>
<evidence type="ECO:0000313" key="5">
    <source>
        <dbReference type="Proteomes" id="UP000694388"/>
    </source>
</evidence>
<feature type="coiled-coil region" evidence="2">
    <location>
        <begin position="174"/>
        <end position="235"/>
    </location>
</feature>
<keyword evidence="5" id="KW-1185">Reference proteome</keyword>
<protein>
    <recommendedName>
        <fullName evidence="3">Rab-GAP TBC domain-containing protein</fullName>
    </recommendedName>
</protein>
<sequence length="311" mass="35078">MPEEDAFAVLLCLMRDNPYSLRHLYLPGMPALGLALFQLDRLLQVQLPELHAHLVAQGLSTATFASPWFLTLFLASLPLPLATRIFDMFMAEGLEVIFRVSVALLLANQPDLLQLDMEGMLQFLQKSVPEQFADDPGRLLTLSDHVTVPARRMKRLQKEYMSLKAKEKHELGGMKQLRAENLSLKQSLEELEKSRHSEEFVLRLERELVQARLGQAEASAALRDMQEKVITLEQRQAAFPEETNLALLRDELAASRVCEGEAAAALCELRAQLQQLEQHCKVKSFFPVASTGTCTGNRLLAFQILNWKGTR</sequence>
<dbReference type="InterPro" id="IPR050302">
    <property type="entry name" value="Rab_GAP_TBC_domain"/>
</dbReference>
<dbReference type="PROSITE" id="PS50086">
    <property type="entry name" value="TBC_RABGAP"/>
    <property type="match status" value="1"/>
</dbReference>
<dbReference type="Proteomes" id="UP000694388">
    <property type="component" value="Unplaced"/>
</dbReference>
<keyword evidence="1 2" id="KW-0175">Coiled coil</keyword>
<dbReference type="InterPro" id="IPR035969">
    <property type="entry name" value="Rab-GAP_TBC_sf"/>
</dbReference>